<dbReference type="PANTHER" id="PTHR48098:SF1">
    <property type="entry name" value="DIACYLGLYCEROL ACYLTRANSFERASE_MYCOLYLTRANSFERASE AG85A"/>
    <property type="match status" value="1"/>
</dbReference>
<dbReference type="InterPro" id="IPR000801">
    <property type="entry name" value="Esterase-like"/>
</dbReference>
<evidence type="ECO:0000313" key="1">
    <source>
        <dbReference type="EMBL" id="MFC6704690.1"/>
    </source>
</evidence>
<keyword evidence="1" id="KW-0378">Hydrolase</keyword>
<dbReference type="InterPro" id="IPR029058">
    <property type="entry name" value="AB_hydrolase_fold"/>
</dbReference>
<name>A0ABW2AD16_9MICO</name>
<dbReference type="Gene3D" id="3.40.50.1820">
    <property type="entry name" value="alpha/beta hydrolase"/>
    <property type="match status" value="1"/>
</dbReference>
<proteinExistence type="predicted"/>
<dbReference type="RefSeq" id="WP_382399153.1">
    <property type="nucleotide sequence ID" value="NZ_JBHSWH010000001.1"/>
</dbReference>
<dbReference type="InterPro" id="IPR050583">
    <property type="entry name" value="Mycobacterial_A85_antigen"/>
</dbReference>
<dbReference type="EMBL" id="JBHSWH010000001">
    <property type="protein sequence ID" value="MFC6704690.1"/>
    <property type="molecule type" value="Genomic_DNA"/>
</dbReference>
<reference evidence="2" key="1">
    <citation type="journal article" date="2019" name="Int. J. Syst. Evol. Microbiol.">
        <title>The Global Catalogue of Microorganisms (GCM) 10K type strain sequencing project: providing services to taxonomists for standard genome sequencing and annotation.</title>
        <authorList>
            <consortium name="The Broad Institute Genomics Platform"/>
            <consortium name="The Broad Institute Genome Sequencing Center for Infectious Disease"/>
            <person name="Wu L."/>
            <person name="Ma J."/>
        </authorList>
    </citation>
    <scope>NUCLEOTIDE SEQUENCE [LARGE SCALE GENOMIC DNA]</scope>
    <source>
        <strain evidence="2">CCUG 58127</strain>
    </source>
</reference>
<keyword evidence="2" id="KW-1185">Reference proteome</keyword>
<gene>
    <name evidence="1" type="ORF">ACFQDH_05260</name>
</gene>
<dbReference type="PANTHER" id="PTHR48098">
    <property type="entry name" value="ENTEROCHELIN ESTERASE-RELATED"/>
    <property type="match status" value="1"/>
</dbReference>
<organism evidence="1 2">
    <name type="scientific">Flexivirga alba</name>
    <dbReference type="NCBI Taxonomy" id="702742"/>
    <lineage>
        <taxon>Bacteria</taxon>
        <taxon>Bacillati</taxon>
        <taxon>Actinomycetota</taxon>
        <taxon>Actinomycetes</taxon>
        <taxon>Micrococcales</taxon>
        <taxon>Dermacoccaceae</taxon>
        <taxon>Flexivirga</taxon>
    </lineage>
</organism>
<dbReference type="Pfam" id="PF00756">
    <property type="entry name" value="Esterase"/>
    <property type="match status" value="1"/>
</dbReference>
<accession>A0ABW2AD16</accession>
<comment type="caution">
    <text evidence="1">The sequence shown here is derived from an EMBL/GenBank/DDBJ whole genome shotgun (WGS) entry which is preliminary data.</text>
</comment>
<evidence type="ECO:0000313" key="2">
    <source>
        <dbReference type="Proteomes" id="UP001596298"/>
    </source>
</evidence>
<dbReference type="Proteomes" id="UP001596298">
    <property type="component" value="Unassembled WGS sequence"/>
</dbReference>
<dbReference type="SUPFAM" id="SSF53474">
    <property type="entry name" value="alpha/beta-Hydrolases"/>
    <property type="match status" value="1"/>
</dbReference>
<sequence>MYVWTPPQYGQAAYKHVHFPVIELLHGVPGEARDWIIKGGMPGTLATMMAHGTLEPAIVVMPTIDPGGVDTDCSDTPEAKGAKWLADDVPRLLARHFRVLPTPKAWALVGLSTGGFCAIKLAMQYPKVFGIGAGMDSDPFVGDPAVLADPALRWANAPITLAQQRPAVQLFAATSAQDTWSPPSHITALQRVVRYPTVLAPPYILSQGGHNWGTWGRMEPRLFSWLNTVLAPPQKMRTSGTLGKVFHGILDP</sequence>
<protein>
    <submittedName>
        <fullName evidence="1">Alpha/beta hydrolase</fullName>
    </submittedName>
</protein>
<dbReference type="GO" id="GO:0016787">
    <property type="term" value="F:hydrolase activity"/>
    <property type="evidence" value="ECO:0007669"/>
    <property type="project" value="UniProtKB-KW"/>
</dbReference>